<evidence type="ECO:0000256" key="13">
    <source>
        <dbReference type="SAM" id="Phobius"/>
    </source>
</evidence>
<evidence type="ECO:0000256" key="2">
    <source>
        <dbReference type="ARBA" id="ARBA00005377"/>
    </source>
</evidence>
<evidence type="ECO:0000256" key="9">
    <source>
        <dbReference type="ARBA" id="ARBA00023098"/>
    </source>
</evidence>
<evidence type="ECO:0000313" key="16">
    <source>
        <dbReference type="Proteomes" id="UP000242877"/>
    </source>
</evidence>
<evidence type="ECO:0000256" key="8">
    <source>
        <dbReference type="ARBA" id="ARBA00023011"/>
    </source>
</evidence>
<evidence type="ECO:0000256" key="4">
    <source>
        <dbReference type="ARBA" id="ARBA00022692"/>
    </source>
</evidence>
<evidence type="ECO:0000256" key="3">
    <source>
        <dbReference type="ARBA" id="ARBA00022516"/>
    </source>
</evidence>
<dbReference type="Proteomes" id="UP000242877">
    <property type="component" value="Unassembled WGS sequence"/>
</dbReference>
<keyword evidence="10 13" id="KW-0472">Membrane</keyword>
<evidence type="ECO:0000256" key="14">
    <source>
        <dbReference type="SAM" id="SignalP"/>
    </source>
</evidence>
<keyword evidence="8" id="KW-0756">Sterol biosynthesis</keyword>
<evidence type="ECO:0000256" key="6">
    <source>
        <dbReference type="ARBA" id="ARBA00022955"/>
    </source>
</evidence>
<dbReference type="GO" id="GO:0016126">
    <property type="term" value="P:sterol biosynthetic process"/>
    <property type="evidence" value="ECO:0007669"/>
    <property type="project" value="UniProtKB-KW"/>
</dbReference>
<dbReference type="PANTHER" id="PTHR15451">
    <property type="entry name" value="ERGOSTEROL BIOSYNTHETIC PROTEIN 28-RELATED"/>
    <property type="match status" value="1"/>
</dbReference>
<evidence type="ECO:0000256" key="12">
    <source>
        <dbReference type="ARBA" id="ARBA00023221"/>
    </source>
</evidence>
<evidence type="ECO:0000256" key="7">
    <source>
        <dbReference type="ARBA" id="ARBA00022989"/>
    </source>
</evidence>
<keyword evidence="9" id="KW-0443">Lipid metabolism</keyword>
<evidence type="ECO:0000256" key="10">
    <source>
        <dbReference type="ARBA" id="ARBA00023136"/>
    </source>
</evidence>
<gene>
    <name evidence="15" type="ORF">AAP_02607</name>
</gene>
<keyword evidence="12" id="KW-0753">Steroid metabolism</keyword>
<keyword evidence="3" id="KW-0444">Lipid biosynthesis</keyword>
<reference evidence="15 16" key="1">
    <citation type="journal article" date="2016" name="Genome Biol. Evol.">
        <title>Divergent and convergent evolution of fungal pathogenicity.</title>
        <authorList>
            <person name="Shang Y."/>
            <person name="Xiao G."/>
            <person name="Zheng P."/>
            <person name="Cen K."/>
            <person name="Zhan S."/>
            <person name="Wang C."/>
        </authorList>
    </citation>
    <scope>NUCLEOTIDE SEQUENCE [LARGE SCALE GENOMIC DNA]</scope>
    <source>
        <strain evidence="15 16">ARSEF 7405</strain>
    </source>
</reference>
<dbReference type="EMBL" id="AZGZ01000009">
    <property type="protein sequence ID" value="KZZ93141.1"/>
    <property type="molecule type" value="Genomic_DNA"/>
</dbReference>
<keyword evidence="5" id="KW-0256">Endoplasmic reticulum</keyword>
<keyword evidence="16" id="KW-1185">Reference proteome</keyword>
<keyword evidence="7 13" id="KW-1133">Transmembrane helix</keyword>
<evidence type="ECO:0000313" key="15">
    <source>
        <dbReference type="EMBL" id="KZZ93141.1"/>
    </source>
</evidence>
<accession>A0A167ZVB6</accession>
<dbReference type="GO" id="GO:0005789">
    <property type="term" value="C:endoplasmic reticulum membrane"/>
    <property type="evidence" value="ECO:0007669"/>
    <property type="project" value="UniProtKB-SubCell"/>
</dbReference>
<feature type="transmembrane region" description="Helical" evidence="13">
    <location>
        <begin position="105"/>
        <end position="123"/>
    </location>
</feature>
<feature type="transmembrane region" description="Helical" evidence="13">
    <location>
        <begin position="79"/>
        <end position="98"/>
    </location>
</feature>
<protein>
    <submittedName>
        <fullName evidence="15">Ergosterol biosynthesis protein</fullName>
    </submittedName>
</protein>
<evidence type="ECO:0000256" key="11">
    <source>
        <dbReference type="ARBA" id="ARBA00023166"/>
    </source>
</evidence>
<dbReference type="Pfam" id="PF03694">
    <property type="entry name" value="Erg28"/>
    <property type="match status" value="1"/>
</dbReference>
<dbReference type="GO" id="GO:0030674">
    <property type="term" value="F:protein-macromolecule adaptor activity"/>
    <property type="evidence" value="ECO:0007669"/>
    <property type="project" value="TreeGrafter"/>
</dbReference>
<keyword evidence="11" id="KW-1207">Sterol metabolism</keyword>
<dbReference type="PANTHER" id="PTHR15451:SF19">
    <property type="entry name" value="ERGOSTEROL BIOSYNTHETIC PROTEIN 28 HOMOLOG"/>
    <property type="match status" value="1"/>
</dbReference>
<evidence type="ECO:0000256" key="1">
    <source>
        <dbReference type="ARBA" id="ARBA00004477"/>
    </source>
</evidence>
<dbReference type="OrthoDB" id="6485510at2759"/>
<dbReference type="AlphaFoldDB" id="A0A167ZVB6"/>
<sequence length="130" mass="14631">MDYLPQHAGLLPKWLVLVAAVSSINSAQAYASPLYTSLIYNNSPQNPLHSRTFGTWTFLSSVVRCYAGYNINDPLVYSLAMWTYGIALAHFVGEWLLFGSAKAQGRFVSPLFVASGSLLWMWLQRDWYMA</sequence>
<dbReference type="VEuPathDB" id="FungiDB:AAP_02607"/>
<comment type="subcellular location">
    <subcellularLocation>
        <location evidence="1">Endoplasmic reticulum membrane</location>
        <topology evidence="1">Multi-pass membrane protein</topology>
    </subcellularLocation>
</comment>
<evidence type="ECO:0000256" key="5">
    <source>
        <dbReference type="ARBA" id="ARBA00022824"/>
    </source>
</evidence>
<dbReference type="InterPro" id="IPR005352">
    <property type="entry name" value="Erg28"/>
</dbReference>
<keyword evidence="4 13" id="KW-0812">Transmembrane</keyword>
<keyword evidence="6" id="KW-0752">Steroid biosynthesis</keyword>
<comment type="caution">
    <text evidence="15">The sequence shown here is derived from an EMBL/GenBank/DDBJ whole genome shotgun (WGS) entry which is preliminary data.</text>
</comment>
<comment type="similarity">
    <text evidence="2">Belongs to the ERG28 family.</text>
</comment>
<name>A0A167ZVB6_9EURO</name>
<feature type="signal peptide" evidence="14">
    <location>
        <begin position="1"/>
        <end position="31"/>
    </location>
</feature>
<feature type="chain" id="PRO_5007895094" evidence="14">
    <location>
        <begin position="32"/>
        <end position="130"/>
    </location>
</feature>
<keyword evidence="14" id="KW-0732">Signal</keyword>
<organism evidence="15 16">
    <name type="scientific">Ascosphaera apis ARSEF 7405</name>
    <dbReference type="NCBI Taxonomy" id="392613"/>
    <lineage>
        <taxon>Eukaryota</taxon>
        <taxon>Fungi</taxon>
        <taxon>Dikarya</taxon>
        <taxon>Ascomycota</taxon>
        <taxon>Pezizomycotina</taxon>
        <taxon>Eurotiomycetes</taxon>
        <taxon>Eurotiomycetidae</taxon>
        <taxon>Onygenales</taxon>
        <taxon>Ascosphaeraceae</taxon>
        <taxon>Ascosphaera</taxon>
    </lineage>
</organism>
<proteinExistence type="inferred from homology"/>